<feature type="transmembrane region" description="Helical" evidence="1">
    <location>
        <begin position="55"/>
        <end position="75"/>
    </location>
</feature>
<keyword evidence="1" id="KW-0812">Transmembrane</keyword>
<comment type="caution">
    <text evidence="2">The sequence shown here is derived from an EMBL/GenBank/DDBJ whole genome shotgun (WGS) entry which is preliminary data.</text>
</comment>
<reference evidence="2" key="1">
    <citation type="submission" date="2017-02" db="EMBL/GenBank/DDBJ databases">
        <title>Delving into the versatile metabolic prowess of the omnipresent phylum Bacteroidetes.</title>
        <authorList>
            <person name="Nobu M.K."/>
            <person name="Mei R."/>
            <person name="Narihiro T."/>
            <person name="Kuroda K."/>
            <person name="Liu W.-T."/>
        </authorList>
    </citation>
    <scope>NUCLEOTIDE SEQUENCE</scope>
    <source>
        <strain evidence="2">ADurb.Bin160</strain>
    </source>
</reference>
<protein>
    <submittedName>
        <fullName evidence="2">Uncharacterized protein</fullName>
    </submittedName>
</protein>
<evidence type="ECO:0000313" key="2">
    <source>
        <dbReference type="EMBL" id="OQB41856.1"/>
    </source>
</evidence>
<evidence type="ECO:0000256" key="1">
    <source>
        <dbReference type="SAM" id="Phobius"/>
    </source>
</evidence>
<organism evidence="2">
    <name type="scientific">candidate division CPR1 bacterium ADurb.Bin160</name>
    <dbReference type="NCBI Taxonomy" id="1852826"/>
    <lineage>
        <taxon>Bacteria</taxon>
        <taxon>candidate division CPR1</taxon>
    </lineage>
</organism>
<keyword evidence="1" id="KW-1133">Transmembrane helix</keyword>
<proteinExistence type="predicted"/>
<keyword evidence="1" id="KW-0472">Membrane</keyword>
<sequence>MKLVKKLIAQMFTKKSIKIWSVFFIFVFLFISQTYASNETLDTTVEYMKIIMDLLSRVWIILANLAGALMTNNILY</sequence>
<name>A0A1V5ZP75_9BACT</name>
<dbReference type="EMBL" id="MWDB01000009">
    <property type="protein sequence ID" value="OQB41856.1"/>
    <property type="molecule type" value="Genomic_DNA"/>
</dbReference>
<accession>A0A1V5ZP75</accession>
<gene>
    <name evidence="2" type="ORF">BWY04_00566</name>
</gene>
<dbReference type="Proteomes" id="UP000485621">
    <property type="component" value="Unassembled WGS sequence"/>
</dbReference>
<dbReference type="AlphaFoldDB" id="A0A1V5ZP75"/>